<feature type="compositionally biased region" description="Basic and acidic residues" evidence="1">
    <location>
        <begin position="198"/>
        <end position="207"/>
    </location>
</feature>
<name>A0AAD3TR68_9TREE</name>
<protein>
    <submittedName>
        <fullName evidence="2">Uncharacterized protein</fullName>
    </submittedName>
</protein>
<keyword evidence="3" id="KW-1185">Reference proteome</keyword>
<dbReference type="EMBL" id="BTCM01000001">
    <property type="protein sequence ID" value="GMK54895.1"/>
    <property type="molecule type" value="Genomic_DNA"/>
</dbReference>
<feature type="compositionally biased region" description="Basic residues" evidence="1">
    <location>
        <begin position="8"/>
        <end position="17"/>
    </location>
</feature>
<dbReference type="Proteomes" id="UP001222932">
    <property type="component" value="Unassembled WGS sequence"/>
</dbReference>
<reference evidence="2" key="1">
    <citation type="journal article" date="2023" name="BMC Genomics">
        <title>Chromosome-level genome assemblies of Cutaneotrichosporon spp. (Trichosporonales, Basidiomycota) reveal imbalanced evolution between nucleotide sequences and chromosome synteny.</title>
        <authorList>
            <person name="Kobayashi Y."/>
            <person name="Kayamori A."/>
            <person name="Aoki K."/>
            <person name="Shiwa Y."/>
            <person name="Matsutani M."/>
            <person name="Fujita N."/>
            <person name="Sugita T."/>
            <person name="Iwasaki W."/>
            <person name="Tanaka N."/>
            <person name="Takashima M."/>
        </authorList>
    </citation>
    <scope>NUCLEOTIDE SEQUENCE</scope>
    <source>
        <strain evidence="2">HIS016</strain>
    </source>
</reference>
<accession>A0AAD3TR68</accession>
<feature type="region of interest" description="Disordered" evidence="1">
    <location>
        <begin position="1"/>
        <end position="34"/>
    </location>
</feature>
<dbReference type="AlphaFoldDB" id="A0AAD3TR68"/>
<feature type="region of interest" description="Disordered" evidence="1">
    <location>
        <begin position="195"/>
        <end position="247"/>
    </location>
</feature>
<comment type="caution">
    <text evidence="2">The sequence shown here is derived from an EMBL/GenBank/DDBJ whole genome shotgun (WGS) entry which is preliminary data.</text>
</comment>
<evidence type="ECO:0000313" key="3">
    <source>
        <dbReference type="Proteomes" id="UP001222932"/>
    </source>
</evidence>
<evidence type="ECO:0000313" key="2">
    <source>
        <dbReference type="EMBL" id="GMK54895.1"/>
    </source>
</evidence>
<gene>
    <name evidence="2" type="ORF">CspeluHIS016_0114810</name>
</gene>
<evidence type="ECO:0000256" key="1">
    <source>
        <dbReference type="SAM" id="MobiDB-lite"/>
    </source>
</evidence>
<reference evidence="2" key="2">
    <citation type="submission" date="2023-06" db="EMBL/GenBank/DDBJ databases">
        <authorList>
            <person name="Kobayashi Y."/>
            <person name="Kayamori A."/>
            <person name="Aoki K."/>
            <person name="Shiwa Y."/>
            <person name="Fujita N."/>
            <person name="Sugita T."/>
            <person name="Iwasaki W."/>
            <person name="Tanaka N."/>
            <person name="Takashima M."/>
        </authorList>
    </citation>
    <scope>NUCLEOTIDE SEQUENCE</scope>
    <source>
        <strain evidence="2">HIS016</strain>
    </source>
</reference>
<sequence length="320" mass="34146">MSTLPGWLRRRGAIRRHSPPERSCPSPSKSAFPSREVLDADEIATARDVEMRTAAWVAGQGRMRARDLSPIQAVDNSAASSLCESAPSDKAVLFCDSASSDEVPPLCDSASSDEAYPLCDSVPSNQSSPLTTGPVLILVSSLQTDPETACAYLGPSEFIINDEREVWIPGVGWGNPRDRATYFGYIKPADCNLAQSTPHEERKERTAENTTAPSTSAKKTTSRTGGISGPTVPGLRPVNPPHQQHTHLNGPGCYFPVRTPTPSAAVNGGRGAYPHLSYKSPPINSSPSYYSIPSRAHGHGTWSTSHKNLNTLPVGLCDGA</sequence>
<organism evidence="2 3">
    <name type="scientific">Cutaneotrichosporon spelunceum</name>
    <dbReference type="NCBI Taxonomy" id="1672016"/>
    <lineage>
        <taxon>Eukaryota</taxon>
        <taxon>Fungi</taxon>
        <taxon>Dikarya</taxon>
        <taxon>Basidiomycota</taxon>
        <taxon>Agaricomycotina</taxon>
        <taxon>Tremellomycetes</taxon>
        <taxon>Trichosporonales</taxon>
        <taxon>Trichosporonaceae</taxon>
        <taxon>Cutaneotrichosporon</taxon>
    </lineage>
</organism>
<feature type="compositionally biased region" description="Low complexity" evidence="1">
    <location>
        <begin position="210"/>
        <end position="224"/>
    </location>
</feature>
<proteinExistence type="predicted"/>